<reference evidence="1 2" key="1">
    <citation type="submission" date="2018-03" db="EMBL/GenBank/DDBJ databases">
        <title>Cross-interface Injection: A General Nanoliter Liquid Handling Method Applied to Single Cells Genome Amplification Automated Nanoliter Liquid Handling Applied to Single Cell Multiple Displacement Amplification.</title>
        <authorList>
            <person name="Yun J."/>
            <person name="Xu P."/>
            <person name="Xu J."/>
            <person name="Dai X."/>
            <person name="Wang Y."/>
            <person name="Zheng X."/>
            <person name="Cao C."/>
            <person name="Yi Q."/>
            <person name="Zhu Y."/>
            <person name="Wang L."/>
            <person name="Dong Z."/>
            <person name="Huang Y."/>
            <person name="Huang L."/>
            <person name="Du W."/>
        </authorList>
    </citation>
    <scope>NUCLEOTIDE SEQUENCE [LARGE SCALE GENOMIC DNA]</scope>
    <source>
        <strain evidence="1 2">Z-D1-2</strain>
    </source>
</reference>
<accession>A0A2T4DKS3</accession>
<dbReference type="EMBL" id="PYVU01000131">
    <property type="protein sequence ID" value="PTB94430.1"/>
    <property type="molecule type" value="Genomic_DNA"/>
</dbReference>
<sequence length="76" mass="8896">MDKSGASFTRQKINQDFLFHNWIRDIDLHGCGPSLNRELMINTARFDNQIISRWFWTSLAKSERAGRQKGGERVEL</sequence>
<evidence type="ECO:0000313" key="2">
    <source>
        <dbReference type="Proteomes" id="UP000240608"/>
    </source>
</evidence>
<comment type="caution">
    <text evidence="1">The sequence shown here is derived from an EMBL/GenBank/DDBJ whole genome shotgun (WGS) entry which is preliminary data.</text>
</comment>
<evidence type="ECO:0000313" key="1">
    <source>
        <dbReference type="EMBL" id="PTB94430.1"/>
    </source>
</evidence>
<dbReference type="Proteomes" id="UP000240608">
    <property type="component" value="Unassembled WGS sequence"/>
</dbReference>
<protein>
    <submittedName>
        <fullName evidence="1">Uncharacterized protein</fullName>
    </submittedName>
</protein>
<dbReference type="AlphaFoldDB" id="A0A2T4DKS3"/>
<gene>
    <name evidence="1" type="ORF">C9994_12135</name>
</gene>
<organism evidence="1 2">
    <name type="scientific">Marivirga lumbricoides</name>
    <dbReference type="NCBI Taxonomy" id="1046115"/>
    <lineage>
        <taxon>Bacteria</taxon>
        <taxon>Pseudomonadati</taxon>
        <taxon>Bacteroidota</taxon>
        <taxon>Cytophagia</taxon>
        <taxon>Cytophagales</taxon>
        <taxon>Marivirgaceae</taxon>
        <taxon>Marivirga</taxon>
    </lineage>
</organism>
<name>A0A2T4DKS3_9BACT</name>
<proteinExistence type="predicted"/>